<dbReference type="PANTHER" id="PTHR30252">
    <property type="entry name" value="INNER MEMBRANE PEPTIDE TRANSPORTER"/>
    <property type="match status" value="1"/>
</dbReference>
<evidence type="ECO:0000256" key="2">
    <source>
        <dbReference type="ARBA" id="ARBA00007755"/>
    </source>
</evidence>
<dbReference type="GO" id="GO:0005886">
    <property type="term" value="C:plasma membrane"/>
    <property type="evidence" value="ECO:0007669"/>
    <property type="project" value="UniProtKB-SubCell"/>
</dbReference>
<dbReference type="Proteomes" id="UP000183639">
    <property type="component" value="Unassembled WGS sequence"/>
</dbReference>
<feature type="domain" description="CstA N-terminal" evidence="8">
    <location>
        <begin position="319"/>
        <end position="438"/>
    </location>
</feature>
<keyword evidence="5 7" id="KW-1133">Transmembrane helix</keyword>
<proteinExistence type="inferred from homology"/>
<evidence type="ECO:0000256" key="4">
    <source>
        <dbReference type="ARBA" id="ARBA00022692"/>
    </source>
</evidence>
<feature type="transmembrane region" description="Helical" evidence="7">
    <location>
        <begin position="183"/>
        <end position="206"/>
    </location>
</feature>
<dbReference type="GO" id="GO:0009267">
    <property type="term" value="P:cellular response to starvation"/>
    <property type="evidence" value="ECO:0007669"/>
    <property type="project" value="InterPro"/>
</dbReference>
<feature type="transmembrane region" description="Helical" evidence="7">
    <location>
        <begin position="124"/>
        <end position="142"/>
    </location>
</feature>
<comment type="subcellular location">
    <subcellularLocation>
        <location evidence="1">Cell membrane</location>
        <topology evidence="1">Multi-pass membrane protein</topology>
    </subcellularLocation>
</comment>
<dbReference type="AlphaFoldDB" id="A0A1I3G2V1"/>
<keyword evidence="3" id="KW-1003">Cell membrane</keyword>
<organism evidence="9 10">
    <name type="scientific">Selenomonas ruminantium</name>
    <dbReference type="NCBI Taxonomy" id="971"/>
    <lineage>
        <taxon>Bacteria</taxon>
        <taxon>Bacillati</taxon>
        <taxon>Bacillota</taxon>
        <taxon>Negativicutes</taxon>
        <taxon>Selenomonadales</taxon>
        <taxon>Selenomonadaceae</taxon>
        <taxon>Selenomonas</taxon>
    </lineage>
</organism>
<feature type="domain" description="CstA N-terminal" evidence="8">
    <location>
        <begin position="2"/>
        <end position="159"/>
    </location>
</feature>
<feature type="transmembrane region" description="Helical" evidence="7">
    <location>
        <begin position="226"/>
        <end position="244"/>
    </location>
</feature>
<evidence type="ECO:0000256" key="6">
    <source>
        <dbReference type="ARBA" id="ARBA00023136"/>
    </source>
</evidence>
<reference evidence="9 10" key="1">
    <citation type="submission" date="2016-10" db="EMBL/GenBank/DDBJ databases">
        <authorList>
            <person name="de Groot N.N."/>
        </authorList>
    </citation>
    <scope>NUCLEOTIDE SEQUENCE [LARGE SCALE GENOMIC DNA]</scope>
    <source>
        <strain evidence="9 10">Z108</strain>
    </source>
</reference>
<evidence type="ECO:0000256" key="1">
    <source>
        <dbReference type="ARBA" id="ARBA00004651"/>
    </source>
</evidence>
<evidence type="ECO:0000256" key="5">
    <source>
        <dbReference type="ARBA" id="ARBA00022989"/>
    </source>
</evidence>
<evidence type="ECO:0000313" key="10">
    <source>
        <dbReference type="Proteomes" id="UP000183639"/>
    </source>
</evidence>
<feature type="transmembrane region" description="Helical" evidence="7">
    <location>
        <begin position="79"/>
        <end position="103"/>
    </location>
</feature>
<dbReference type="InterPro" id="IPR003706">
    <property type="entry name" value="CstA_N"/>
</dbReference>
<dbReference type="OrthoDB" id="9761224at2"/>
<protein>
    <submittedName>
        <fullName evidence="9">Carbon starvation protein CstA</fullName>
    </submittedName>
</protein>
<sequence length="479" mass="51159">MVTFLIALLALIGGYFIYGKIVDNLFGPTDKPTPALVHNDGVDYIPLPTWRVFMIQLLNIAGLGPIFGALGGALWGPSVYLWIVLGTIFAGGVHDYLSGMISLREDGKSISEVVGHHMGSTMLFIMRVFSVVLLVLVGTVFMTGPAGLLAKLTGVAVTVVLPCVLLYYFLATLLPIDALIARFYPLFGACLIIMALGIMGGMLFGVGGHTMPELQLANLHPKGDAMPIWPLMFITVACGAVSGFHSTQSPIMARCLRDERLGRPVFYGAMVSEGIIALIWAAAGVTFYDGTGGLAKAMAAGGAGSVVYDICVGFMGGSGSMTGYIGATLAMLGVIACPITSGDTAFRSARLTLADWFGVEQTKALKRLLFAVPLLAIGGILSQMDFNIIWRYFSWTNQTLAMIVLWTGATYLYRVHKGSKAWMIPAVPATFMSAVTFTYILQAPEGFQLATSITYPCGIIFAVCCVALFAKKILMSKQD</sequence>
<evidence type="ECO:0000259" key="8">
    <source>
        <dbReference type="Pfam" id="PF02554"/>
    </source>
</evidence>
<feature type="transmembrane region" description="Helical" evidence="7">
    <location>
        <begin position="421"/>
        <end position="441"/>
    </location>
</feature>
<keyword evidence="6 7" id="KW-0472">Membrane</keyword>
<feature type="transmembrane region" description="Helical" evidence="7">
    <location>
        <begin position="324"/>
        <end position="346"/>
    </location>
</feature>
<name>A0A1I3G2V1_SELRU</name>
<feature type="transmembrane region" description="Helical" evidence="7">
    <location>
        <begin position="265"/>
        <end position="288"/>
    </location>
</feature>
<comment type="similarity">
    <text evidence="2">Belongs to the peptide transporter carbon starvation (CstA) (TC 2.A.114) family.</text>
</comment>
<evidence type="ECO:0000256" key="7">
    <source>
        <dbReference type="SAM" id="Phobius"/>
    </source>
</evidence>
<evidence type="ECO:0000256" key="3">
    <source>
        <dbReference type="ARBA" id="ARBA00022475"/>
    </source>
</evidence>
<dbReference type="PANTHER" id="PTHR30252:SF4">
    <property type="entry name" value="CARBON STARVATION"/>
    <property type="match status" value="1"/>
</dbReference>
<accession>A0A1I3G2V1</accession>
<dbReference type="RefSeq" id="WP_075444675.1">
    <property type="nucleotide sequence ID" value="NZ_FOQK01000019.1"/>
</dbReference>
<gene>
    <name evidence="9" type="ORF">SAMN04487861_11932</name>
</gene>
<dbReference type="InterPro" id="IPR051605">
    <property type="entry name" value="CstA"/>
</dbReference>
<feature type="transmembrane region" description="Helical" evidence="7">
    <location>
        <begin position="453"/>
        <end position="470"/>
    </location>
</feature>
<feature type="transmembrane region" description="Helical" evidence="7">
    <location>
        <begin position="395"/>
        <end position="414"/>
    </location>
</feature>
<feature type="transmembrane region" description="Helical" evidence="7">
    <location>
        <begin position="367"/>
        <end position="389"/>
    </location>
</feature>
<feature type="transmembrane region" description="Helical" evidence="7">
    <location>
        <begin position="148"/>
        <end position="171"/>
    </location>
</feature>
<evidence type="ECO:0000313" key="9">
    <source>
        <dbReference type="EMBL" id="SFI17800.1"/>
    </source>
</evidence>
<keyword evidence="4 7" id="KW-0812">Transmembrane</keyword>
<dbReference type="EMBL" id="FOQK01000019">
    <property type="protein sequence ID" value="SFI17800.1"/>
    <property type="molecule type" value="Genomic_DNA"/>
</dbReference>
<dbReference type="Pfam" id="PF02554">
    <property type="entry name" value="CstA"/>
    <property type="match status" value="2"/>
</dbReference>